<dbReference type="AlphaFoldDB" id="K0PUJ1"/>
<name>K0PUJ1_9HYPH</name>
<organism evidence="1 2">
    <name type="scientific">Rhizobium mesoamericanum STM3625</name>
    <dbReference type="NCBI Taxonomy" id="1211777"/>
    <lineage>
        <taxon>Bacteria</taxon>
        <taxon>Pseudomonadati</taxon>
        <taxon>Pseudomonadota</taxon>
        <taxon>Alphaproteobacteria</taxon>
        <taxon>Hyphomicrobiales</taxon>
        <taxon>Rhizobiaceae</taxon>
        <taxon>Rhizobium/Agrobacterium group</taxon>
        <taxon>Rhizobium</taxon>
    </lineage>
</organism>
<evidence type="ECO:0000313" key="2">
    <source>
        <dbReference type="Proteomes" id="UP000009319"/>
    </source>
</evidence>
<comment type="caution">
    <text evidence="1">The sequence shown here is derived from an EMBL/GenBank/DDBJ whole genome shotgun (WGS) entry which is preliminary data.</text>
</comment>
<dbReference type="Gene3D" id="3.10.450.50">
    <property type="match status" value="1"/>
</dbReference>
<evidence type="ECO:0008006" key="3">
    <source>
        <dbReference type="Google" id="ProtNLM"/>
    </source>
</evidence>
<sequence length="65" mass="7516">MAHSDSRREQIVRSLYEAYVRGRKDDACAILTEDFTFSSPRDDHIDRTAYSIGAGPNCRHFAPWR</sequence>
<dbReference type="STRING" id="1211777.BN77_1947"/>
<evidence type="ECO:0000313" key="1">
    <source>
        <dbReference type="EMBL" id="CCM74802.1"/>
    </source>
</evidence>
<protein>
    <recommendedName>
        <fullName evidence="3">SnoaL-like domain-containing protein</fullName>
    </recommendedName>
</protein>
<dbReference type="Proteomes" id="UP000009319">
    <property type="component" value="Unassembled WGS sequence"/>
</dbReference>
<gene>
    <name evidence="1" type="ORF">BN77_1947</name>
</gene>
<dbReference type="HOGENOM" id="CLU_2846843_0_0_5"/>
<proteinExistence type="predicted"/>
<reference evidence="1 2" key="1">
    <citation type="journal article" date="2013" name="Genome Announc.">
        <title>Draft Genome Sequence of Rhizobium mesoamericanum STM3625, a Nitrogen-Fixing Symbiont of Mimosa pudica Isolated in French Guiana (South America).</title>
        <authorList>
            <person name="Moulin L."/>
            <person name="Mornico D."/>
            <person name="Melkonian R."/>
            <person name="Klonowska A."/>
        </authorList>
    </citation>
    <scope>NUCLEOTIDE SEQUENCE [LARGE SCALE GENOMIC DNA]</scope>
    <source>
        <strain evidence="1 2">STM3625</strain>
    </source>
</reference>
<dbReference type="EMBL" id="CANI01000008">
    <property type="protein sequence ID" value="CCM74802.1"/>
    <property type="molecule type" value="Genomic_DNA"/>
</dbReference>
<keyword evidence="2" id="KW-1185">Reference proteome</keyword>
<accession>K0PUJ1</accession>